<dbReference type="InterPro" id="IPR023614">
    <property type="entry name" value="Porin_dom_sf"/>
</dbReference>
<comment type="caution">
    <text evidence="1">The sequence shown here is derived from an EMBL/GenBank/DDBJ whole genome shotgun (WGS) entry which is preliminary data.</text>
</comment>
<proteinExistence type="predicted"/>
<dbReference type="Gene3D" id="2.40.160.10">
    <property type="entry name" value="Porin"/>
    <property type="match status" value="1"/>
</dbReference>
<organism evidence="1 2">
    <name type="scientific">Rhodopirellula halodulae</name>
    <dbReference type="NCBI Taxonomy" id="2894198"/>
    <lineage>
        <taxon>Bacteria</taxon>
        <taxon>Pseudomonadati</taxon>
        <taxon>Planctomycetota</taxon>
        <taxon>Planctomycetia</taxon>
        <taxon>Pirellulales</taxon>
        <taxon>Pirellulaceae</taxon>
        <taxon>Rhodopirellula</taxon>
    </lineage>
</organism>
<name>A0ABS8NJ05_9BACT</name>
<dbReference type="Proteomes" id="UP001430306">
    <property type="component" value="Unassembled WGS sequence"/>
</dbReference>
<gene>
    <name evidence="1" type="ORF">LOC71_13905</name>
</gene>
<dbReference type="RefSeq" id="WP_230274330.1">
    <property type="nucleotide sequence ID" value="NZ_JAJKFW010000024.1"/>
</dbReference>
<sequence>MICWIMLCSMLDAVAENSDRELQITPFESTANQPVDAVTQQDLREALDRISELEAIVESTAMAAPILVSESHDVFNDESFGCPGSLYSNHPAHSTHHAVYDGGWTWRPHDASRSPFELKINLHNQFRHTGFSRTQSTYTDEAGNLLEIADRNDFDINRGRLIFSGYAFDEDLGFYTNIDYSTVTADPVQLLMGWISFRMSDQLRVYLGLGKVPGTWEWLETSRHTLGADRTMATTFFRPSITAGIWAKGQLTDTIGYQLFVGNGINTLSLQPSELDTHFAYSAFGWWEPLEAFGPGFSDLENHPSLAIRIGHGLTQTRNESNGNAEPAAEQTVIRLSDGTRLIEPNAVAPGVTVDAFDLWLYSVHLGMKKNGFSFSGELFLRWLNNLEGNTGAALPSMFDHGYFAQGAAFVIPQKLEVFVRGSLVNGEFGSGDEISVGTNWYLFNQRSARFTFDVTTIDDSPAQQSRTGYVAGQSGTLFRSQLWTYF</sequence>
<accession>A0ABS8NJ05</accession>
<protein>
    <submittedName>
        <fullName evidence="1">Porin</fullName>
    </submittedName>
</protein>
<keyword evidence="2" id="KW-1185">Reference proteome</keyword>
<evidence type="ECO:0000313" key="1">
    <source>
        <dbReference type="EMBL" id="MCC9643374.1"/>
    </source>
</evidence>
<dbReference type="EMBL" id="JAJKFW010000024">
    <property type="protein sequence ID" value="MCC9643374.1"/>
    <property type="molecule type" value="Genomic_DNA"/>
</dbReference>
<reference evidence="1" key="1">
    <citation type="submission" date="2021-11" db="EMBL/GenBank/DDBJ databases">
        <title>Genome sequence.</title>
        <authorList>
            <person name="Sun Q."/>
        </authorList>
    </citation>
    <scope>NUCLEOTIDE SEQUENCE</scope>
    <source>
        <strain evidence="1">JC740</strain>
    </source>
</reference>
<evidence type="ECO:0000313" key="2">
    <source>
        <dbReference type="Proteomes" id="UP001430306"/>
    </source>
</evidence>